<dbReference type="CDD" id="cd00887">
    <property type="entry name" value="MoeA"/>
    <property type="match status" value="1"/>
</dbReference>
<dbReference type="SUPFAM" id="SSF63882">
    <property type="entry name" value="MoeA N-terminal region -like"/>
    <property type="match status" value="1"/>
</dbReference>
<dbReference type="Gene3D" id="2.40.340.10">
    <property type="entry name" value="MoeA, C-terminal, domain IV"/>
    <property type="match status" value="1"/>
</dbReference>
<dbReference type="EMBL" id="AJYK02000095">
    <property type="protein sequence ID" value="OEF23258.1"/>
    <property type="molecule type" value="Genomic_DNA"/>
</dbReference>
<evidence type="ECO:0000256" key="13">
    <source>
        <dbReference type="RuleBase" id="RU365090"/>
    </source>
</evidence>
<dbReference type="SUPFAM" id="SSF53218">
    <property type="entry name" value="Molybdenum cofactor biosynthesis proteins"/>
    <property type="match status" value="1"/>
</dbReference>
<keyword evidence="8 13" id="KW-0808">Transferase</keyword>
<dbReference type="GO" id="GO:0005829">
    <property type="term" value="C:cytosol"/>
    <property type="evidence" value="ECO:0007669"/>
    <property type="project" value="TreeGrafter"/>
</dbReference>
<dbReference type="FunFam" id="2.170.190.11:FF:000001">
    <property type="entry name" value="Molybdopterin molybdenumtransferase"/>
    <property type="match status" value="1"/>
</dbReference>
<comment type="caution">
    <text evidence="15">The sequence shown here is derived from an EMBL/GenBank/DDBJ whole genome shotgun (WGS) entry which is preliminary data.</text>
</comment>
<dbReference type="InterPro" id="IPR038987">
    <property type="entry name" value="MoeA-like"/>
</dbReference>
<dbReference type="eggNOG" id="COG0303">
    <property type="taxonomic scope" value="Bacteria"/>
</dbReference>
<dbReference type="PANTHER" id="PTHR10192">
    <property type="entry name" value="MOLYBDOPTERIN BIOSYNTHESIS PROTEIN"/>
    <property type="match status" value="1"/>
</dbReference>
<dbReference type="Pfam" id="PF00994">
    <property type="entry name" value="MoCF_biosynth"/>
    <property type="match status" value="1"/>
</dbReference>
<dbReference type="NCBIfam" id="NF007960">
    <property type="entry name" value="PRK10680.1"/>
    <property type="match status" value="1"/>
</dbReference>
<evidence type="ECO:0000256" key="2">
    <source>
        <dbReference type="ARBA" id="ARBA00002901"/>
    </source>
</evidence>
<dbReference type="InterPro" id="IPR036688">
    <property type="entry name" value="MoeA_C_domain_IV_sf"/>
</dbReference>
<dbReference type="Gene3D" id="3.90.105.10">
    <property type="entry name" value="Molybdopterin biosynthesis moea protein, domain 2"/>
    <property type="match status" value="1"/>
</dbReference>
<evidence type="ECO:0000256" key="11">
    <source>
        <dbReference type="ARBA" id="ARBA00023150"/>
    </source>
</evidence>
<evidence type="ECO:0000256" key="8">
    <source>
        <dbReference type="ARBA" id="ARBA00022679"/>
    </source>
</evidence>
<dbReference type="InterPro" id="IPR005110">
    <property type="entry name" value="MoeA_linker/N"/>
</dbReference>
<comment type="function">
    <text evidence="2 13">Catalyzes the insertion of molybdate into adenylated molybdopterin with the concomitant release of AMP.</text>
</comment>
<dbReference type="FunFam" id="3.40.980.10:FF:000004">
    <property type="entry name" value="Molybdopterin molybdenumtransferase"/>
    <property type="match status" value="1"/>
</dbReference>
<comment type="catalytic activity">
    <reaction evidence="12">
        <text>adenylyl-molybdopterin + molybdate = Mo-molybdopterin + AMP + H(+)</text>
        <dbReference type="Rhea" id="RHEA:35047"/>
        <dbReference type="ChEBI" id="CHEBI:15378"/>
        <dbReference type="ChEBI" id="CHEBI:36264"/>
        <dbReference type="ChEBI" id="CHEBI:62727"/>
        <dbReference type="ChEBI" id="CHEBI:71302"/>
        <dbReference type="ChEBI" id="CHEBI:456215"/>
        <dbReference type="EC" id="2.10.1.1"/>
    </reaction>
</comment>
<dbReference type="OrthoDB" id="9804758at2"/>
<evidence type="ECO:0000256" key="5">
    <source>
        <dbReference type="ARBA" id="ARBA00013269"/>
    </source>
</evidence>
<dbReference type="RefSeq" id="WP_017026222.1">
    <property type="nucleotide sequence ID" value="NZ_AJYK02000095.1"/>
</dbReference>
<name>A0A1E5DZ99_9VIBR</name>
<dbReference type="InterPro" id="IPR005111">
    <property type="entry name" value="MoeA_C_domain_IV"/>
</dbReference>
<dbReference type="InterPro" id="IPR008284">
    <property type="entry name" value="MoCF_biosynth_CS"/>
</dbReference>
<dbReference type="Pfam" id="PF03453">
    <property type="entry name" value="MoeA_N"/>
    <property type="match status" value="1"/>
</dbReference>
<keyword evidence="7 13" id="KW-0500">Molybdenum</keyword>
<evidence type="ECO:0000256" key="1">
    <source>
        <dbReference type="ARBA" id="ARBA00001946"/>
    </source>
</evidence>
<keyword evidence="16" id="KW-1185">Reference proteome</keyword>
<keyword evidence="11 13" id="KW-0501">Molybdenum cofactor biosynthesis</keyword>
<evidence type="ECO:0000256" key="7">
    <source>
        <dbReference type="ARBA" id="ARBA00022505"/>
    </source>
</evidence>
<keyword evidence="10 13" id="KW-0460">Magnesium</keyword>
<keyword evidence="9 13" id="KW-0479">Metal-binding</keyword>
<dbReference type="GO" id="GO:0006777">
    <property type="term" value="P:Mo-molybdopterin cofactor biosynthetic process"/>
    <property type="evidence" value="ECO:0007669"/>
    <property type="project" value="UniProtKB-UniRule"/>
</dbReference>
<comment type="pathway">
    <text evidence="3 13">Cofactor biosynthesis; molybdopterin biosynthesis.</text>
</comment>
<dbReference type="GO" id="GO:0061599">
    <property type="term" value="F:molybdopterin molybdotransferase activity"/>
    <property type="evidence" value="ECO:0007669"/>
    <property type="project" value="UniProtKB-UniRule"/>
</dbReference>
<evidence type="ECO:0000259" key="14">
    <source>
        <dbReference type="SMART" id="SM00852"/>
    </source>
</evidence>
<dbReference type="UniPathway" id="UPA00344"/>
<evidence type="ECO:0000256" key="12">
    <source>
        <dbReference type="ARBA" id="ARBA00047317"/>
    </source>
</evidence>
<dbReference type="Gene3D" id="2.170.190.11">
    <property type="entry name" value="Molybdopterin biosynthesis moea protein, domain 3"/>
    <property type="match status" value="1"/>
</dbReference>
<evidence type="ECO:0000256" key="4">
    <source>
        <dbReference type="ARBA" id="ARBA00010763"/>
    </source>
</evidence>
<dbReference type="PANTHER" id="PTHR10192:SF5">
    <property type="entry name" value="GEPHYRIN"/>
    <property type="match status" value="1"/>
</dbReference>
<dbReference type="SUPFAM" id="SSF63867">
    <property type="entry name" value="MoeA C-terminal domain-like"/>
    <property type="match status" value="1"/>
</dbReference>
<dbReference type="STRING" id="1188252.A1QC_12195"/>
<reference evidence="15 16" key="1">
    <citation type="journal article" date="2012" name="Science">
        <title>Ecological populations of bacteria act as socially cohesive units of antibiotic production and resistance.</title>
        <authorList>
            <person name="Cordero O.X."/>
            <person name="Wildschutte H."/>
            <person name="Kirkup B."/>
            <person name="Proehl S."/>
            <person name="Ngo L."/>
            <person name="Hussain F."/>
            <person name="Le Roux F."/>
            <person name="Mincer T."/>
            <person name="Polz M.F."/>
        </authorList>
    </citation>
    <scope>NUCLEOTIDE SEQUENCE [LARGE SCALE GENOMIC DNA]</scope>
    <source>
        <strain evidence="15 16">1S-45</strain>
    </source>
</reference>
<evidence type="ECO:0000256" key="10">
    <source>
        <dbReference type="ARBA" id="ARBA00022842"/>
    </source>
</evidence>
<dbReference type="SMART" id="SM00852">
    <property type="entry name" value="MoCF_biosynth"/>
    <property type="match status" value="1"/>
</dbReference>
<accession>A0A1E5DZ99</accession>
<evidence type="ECO:0000256" key="3">
    <source>
        <dbReference type="ARBA" id="ARBA00005046"/>
    </source>
</evidence>
<dbReference type="InterPro" id="IPR036135">
    <property type="entry name" value="MoeA_linker/N_sf"/>
</dbReference>
<evidence type="ECO:0000256" key="6">
    <source>
        <dbReference type="ARBA" id="ARBA00021108"/>
    </source>
</evidence>
<dbReference type="Gene3D" id="3.40.980.10">
    <property type="entry name" value="MoaB/Mog-like domain"/>
    <property type="match status" value="1"/>
</dbReference>
<comment type="similarity">
    <text evidence="4 13">Belongs to the MoeA family.</text>
</comment>
<dbReference type="NCBIfam" id="TIGR00177">
    <property type="entry name" value="molyb_syn"/>
    <property type="match status" value="1"/>
</dbReference>
<evidence type="ECO:0000256" key="9">
    <source>
        <dbReference type="ARBA" id="ARBA00022723"/>
    </source>
</evidence>
<dbReference type="NCBIfam" id="NF045515">
    <property type="entry name" value="Glp_gephyrin"/>
    <property type="match status" value="1"/>
</dbReference>
<dbReference type="AlphaFoldDB" id="A0A1E5DZ99"/>
<dbReference type="GO" id="GO:0046872">
    <property type="term" value="F:metal ion binding"/>
    <property type="evidence" value="ECO:0007669"/>
    <property type="project" value="UniProtKB-UniRule"/>
</dbReference>
<dbReference type="PROSITE" id="PS01079">
    <property type="entry name" value="MOCF_BIOSYNTHESIS_2"/>
    <property type="match status" value="1"/>
</dbReference>
<dbReference type="Pfam" id="PF03454">
    <property type="entry name" value="MoeA_C"/>
    <property type="match status" value="1"/>
</dbReference>
<dbReference type="InterPro" id="IPR001453">
    <property type="entry name" value="MoaB/Mog_dom"/>
</dbReference>
<dbReference type="FunFam" id="2.40.340.10:FF:000003">
    <property type="entry name" value="Molybdopterin molybdenumtransferase"/>
    <property type="match status" value="1"/>
</dbReference>
<dbReference type="Proteomes" id="UP000094070">
    <property type="component" value="Unassembled WGS sequence"/>
</dbReference>
<organism evidence="15 16">
    <name type="scientific">Vibrio rumoiensis 1S-45</name>
    <dbReference type="NCBI Taxonomy" id="1188252"/>
    <lineage>
        <taxon>Bacteria</taxon>
        <taxon>Pseudomonadati</taxon>
        <taxon>Pseudomonadota</taxon>
        <taxon>Gammaproteobacteria</taxon>
        <taxon>Vibrionales</taxon>
        <taxon>Vibrionaceae</taxon>
        <taxon>Vibrio</taxon>
    </lineage>
</organism>
<proteinExistence type="inferred from homology"/>
<dbReference type="InterPro" id="IPR036425">
    <property type="entry name" value="MoaB/Mog-like_dom_sf"/>
</dbReference>
<sequence length="420" mass="45439">MDSCANPGLMPIDDALTKMLEVITPINHTTNKPLSDTVGYVLAQDLHSPINVPPFDNSAMDGYAVRIDDLSTTTTLTVVGKSFAGIPFSGDWPKGSCIRIMTGAKIPAGCDAVIMQEQATVNGEEVNFSQALPLRKHQNIRTLGEDIGQNDLVLPKGHRLTPRDIPMVATLGIPSLTVLNKPKVAFFSTGDELQPLGTELKDGEIYDSNRYGIKIMLEKFGCEAIDLGVIPDDKVKLRQTFIQAQQQADVVITSGGVSVGEADYTKEILEELGKVGFWKIAMKPGKPFAFGQLLSQDHSSDAIFCGLPGNPVSAILTLYILVQPLLAKLCGHSNWQPQPTIPAKAMTGFKKFPGRTDFQRGIYSINEYGQFEVSSTGNQSSGAFRSMSLANCFIVLESERGSVEAGETVTIQTFAPAFYS</sequence>
<feature type="domain" description="MoaB/Mog" evidence="14">
    <location>
        <begin position="185"/>
        <end position="328"/>
    </location>
</feature>
<protein>
    <recommendedName>
        <fullName evidence="6 13">Molybdopterin molybdenumtransferase</fullName>
        <ecNumber evidence="5 13">2.10.1.1</ecNumber>
    </recommendedName>
</protein>
<dbReference type="EC" id="2.10.1.1" evidence="5 13"/>
<evidence type="ECO:0000313" key="16">
    <source>
        <dbReference type="Proteomes" id="UP000094070"/>
    </source>
</evidence>
<comment type="cofactor">
    <cofactor evidence="1 13">
        <name>Mg(2+)</name>
        <dbReference type="ChEBI" id="CHEBI:18420"/>
    </cofactor>
</comment>
<evidence type="ECO:0000313" key="15">
    <source>
        <dbReference type="EMBL" id="OEF23258.1"/>
    </source>
</evidence>
<gene>
    <name evidence="15" type="ORF">A1QC_12195</name>
</gene>